<dbReference type="InterPro" id="IPR046451">
    <property type="entry name" value="HgmA_C"/>
</dbReference>
<protein>
    <recommendedName>
        <fullName evidence="6">Homogentisate 1,2-dioxygenase</fullName>
        <ecNumber evidence="5">1.13.11.5</ecNumber>
    </recommendedName>
    <alternativeName>
        <fullName evidence="13">Homogentisate oxygenase</fullName>
    </alternativeName>
    <alternativeName>
        <fullName evidence="14">Homogentisic acid oxidase</fullName>
    </alternativeName>
    <alternativeName>
        <fullName evidence="15">Homogentisicase</fullName>
    </alternativeName>
</protein>
<evidence type="ECO:0000256" key="6">
    <source>
        <dbReference type="ARBA" id="ARBA00018757"/>
    </source>
</evidence>
<comment type="similarity">
    <text evidence="4">Belongs to the homogentisate dioxygenase family.</text>
</comment>
<dbReference type="OrthoDB" id="1689029at2759"/>
<evidence type="ECO:0000313" key="19">
    <source>
        <dbReference type="Proteomes" id="UP000076858"/>
    </source>
</evidence>
<sequence>MWEDLKYLTGFGNEFASEDPRCPASLPVGQNSPQVCPYGLYAEQLSGSAFTAPRETNRRSWLYRICPSVLHRPFERIDSTHLTVDFSAHPPNPNQMRWKPFDIPTDGQVDFVQGLRTLCGAGQPATRHGLAVHIYTCNVAMENKSMQNSDGDFLIVPQQGTLRIKTEFGRLVVAPNEICVIQQGIRFSIDVEGPSRGYILEVYDTHFQLPNLGPIGANGLANPRDFKSPSAWFEDLDVEHTVINKYGGRLFKAVQGHSPFNVVAWHGNYAPYKYNLADFMVINSVEFDHCDPSIFTVLTCPSVRPGVAIADFVIFPPRWSVTEHTFRPPYYHRNCMSEFMGLIHGKYEAKEEGFLPGGATLHSIMTPHGPDAACFEGASTAELKPVRVADGTQSFMFESSLMMAVTEWAEETCSKLDKAYYECWQPLKKHFRIAEP</sequence>
<evidence type="ECO:0000256" key="11">
    <source>
        <dbReference type="ARBA" id="ARBA00023004"/>
    </source>
</evidence>
<dbReference type="NCBIfam" id="TIGR01015">
    <property type="entry name" value="hmgA"/>
    <property type="match status" value="1"/>
</dbReference>
<dbReference type="Pfam" id="PF04209">
    <property type="entry name" value="HgmA_C"/>
    <property type="match status" value="1"/>
</dbReference>
<evidence type="ECO:0000256" key="13">
    <source>
        <dbReference type="ARBA" id="ARBA00030235"/>
    </source>
</evidence>
<feature type="active site" description="Proton acceptor" evidence="16">
    <location>
        <position position="289"/>
    </location>
</feature>
<dbReference type="PANTHER" id="PTHR11056">
    <property type="entry name" value="HOMOGENTISATE 1,2-DIOXYGENASE"/>
    <property type="match status" value="1"/>
</dbReference>
<keyword evidence="19" id="KW-1185">Reference proteome</keyword>
<dbReference type="PANTHER" id="PTHR11056:SF0">
    <property type="entry name" value="HOMOGENTISATE 1,2-DIOXYGENASE"/>
    <property type="match status" value="1"/>
</dbReference>
<comment type="caution">
    <text evidence="18">The sequence shown here is derived from an EMBL/GenBank/DDBJ whole genome shotgun (WGS) entry which is preliminary data.</text>
</comment>
<proteinExistence type="inferred from homology"/>
<evidence type="ECO:0000256" key="3">
    <source>
        <dbReference type="ARBA" id="ARBA00004704"/>
    </source>
</evidence>
<dbReference type="GO" id="GO:0046872">
    <property type="term" value="F:metal ion binding"/>
    <property type="evidence" value="ECO:0007669"/>
    <property type="project" value="UniProtKB-KW"/>
</dbReference>
<evidence type="ECO:0000256" key="12">
    <source>
        <dbReference type="ARBA" id="ARBA00023232"/>
    </source>
</evidence>
<evidence type="ECO:0000256" key="15">
    <source>
        <dbReference type="ARBA" id="ARBA00033225"/>
    </source>
</evidence>
<dbReference type="GO" id="GO:0006572">
    <property type="term" value="P:L-tyrosine catabolic process"/>
    <property type="evidence" value="ECO:0007669"/>
    <property type="project" value="UniProtKB-KW"/>
</dbReference>
<dbReference type="InterPro" id="IPR005708">
    <property type="entry name" value="Homogentis_dOase"/>
</dbReference>
<dbReference type="InterPro" id="IPR046452">
    <property type="entry name" value="HgmA_N"/>
</dbReference>
<dbReference type="InterPro" id="IPR011051">
    <property type="entry name" value="RmlC_Cupin_sf"/>
</dbReference>
<feature type="binding site" evidence="17">
    <location>
        <position position="338"/>
    </location>
    <ligand>
        <name>Fe cation</name>
        <dbReference type="ChEBI" id="CHEBI:24875"/>
    </ligand>
</feature>
<accession>A0A0P5U8Z0</accession>
<evidence type="ECO:0000256" key="4">
    <source>
        <dbReference type="ARBA" id="ARBA00007757"/>
    </source>
</evidence>
<evidence type="ECO:0000256" key="7">
    <source>
        <dbReference type="ARBA" id="ARBA00022723"/>
    </source>
</evidence>
<keyword evidence="12" id="KW-0585">Phenylalanine catabolism</keyword>
<dbReference type="Proteomes" id="UP000076858">
    <property type="component" value="Unassembled WGS sequence"/>
</dbReference>
<feature type="binding site" evidence="17">
    <location>
        <position position="332"/>
    </location>
    <ligand>
        <name>Fe cation</name>
        <dbReference type="ChEBI" id="CHEBI:24875"/>
    </ligand>
</feature>
<name>A0A0P5U8Z0_9CRUS</name>
<comment type="cofactor">
    <cofactor evidence="2 17">
        <name>Fe cation</name>
        <dbReference type="ChEBI" id="CHEBI:24875"/>
    </cofactor>
</comment>
<dbReference type="CDD" id="cd07000">
    <property type="entry name" value="cupin_HGO_N"/>
    <property type="match status" value="1"/>
</dbReference>
<gene>
    <name evidence="18" type="ORF">APZ42_025851</name>
</gene>
<keyword evidence="11 17" id="KW-0408">Iron</keyword>
<dbReference type="EMBL" id="LRGB01001969">
    <property type="protein sequence ID" value="KZS09819.1"/>
    <property type="molecule type" value="Genomic_DNA"/>
</dbReference>
<dbReference type="GO" id="GO:0006559">
    <property type="term" value="P:L-phenylalanine catabolic process"/>
    <property type="evidence" value="ECO:0007669"/>
    <property type="project" value="UniProtKB-UniPathway"/>
</dbReference>
<keyword evidence="8" id="KW-0828">Tyrosine catabolism</keyword>
<keyword evidence="9 18" id="KW-0223">Dioxygenase</keyword>
<reference evidence="18 19" key="1">
    <citation type="submission" date="2016-03" db="EMBL/GenBank/DDBJ databases">
        <title>EvidentialGene: Evidence-directed Construction of Genes on Genomes.</title>
        <authorList>
            <person name="Gilbert D.G."/>
            <person name="Choi J.-H."/>
            <person name="Mockaitis K."/>
            <person name="Colbourne J."/>
            <person name="Pfrender M."/>
        </authorList>
    </citation>
    <scope>NUCLEOTIDE SEQUENCE [LARGE SCALE GENOMIC DNA]</scope>
    <source>
        <strain evidence="18 19">Xinb3</strain>
        <tissue evidence="18">Complete organism</tissue>
    </source>
</reference>
<evidence type="ECO:0000256" key="16">
    <source>
        <dbReference type="PIRSR" id="PIRSR605708-1"/>
    </source>
</evidence>
<feature type="binding site" evidence="17">
    <location>
        <position position="347"/>
    </location>
    <ligand>
        <name>homogentisate</name>
        <dbReference type="ChEBI" id="CHEBI:16169"/>
    </ligand>
</feature>
<evidence type="ECO:0000256" key="14">
    <source>
        <dbReference type="ARBA" id="ARBA00030437"/>
    </source>
</evidence>
<evidence type="ECO:0000256" key="2">
    <source>
        <dbReference type="ARBA" id="ARBA00001962"/>
    </source>
</evidence>
<dbReference type="GO" id="GO:0004411">
    <property type="term" value="F:homogentisate 1,2-dioxygenase activity"/>
    <property type="evidence" value="ECO:0007669"/>
    <property type="project" value="UniProtKB-EC"/>
</dbReference>
<evidence type="ECO:0000256" key="8">
    <source>
        <dbReference type="ARBA" id="ARBA00022878"/>
    </source>
</evidence>
<evidence type="ECO:0000256" key="10">
    <source>
        <dbReference type="ARBA" id="ARBA00023002"/>
    </source>
</evidence>
<keyword evidence="10" id="KW-0560">Oxidoreductase</keyword>
<dbReference type="AlphaFoldDB" id="A0A0P5U8Z0"/>
<dbReference type="SUPFAM" id="SSF51182">
    <property type="entry name" value="RmlC-like cupins"/>
    <property type="match status" value="1"/>
</dbReference>
<dbReference type="InterPro" id="IPR014710">
    <property type="entry name" value="RmlC-like_jellyroll"/>
</dbReference>
<organism evidence="18 19">
    <name type="scientific">Daphnia magna</name>
    <dbReference type="NCBI Taxonomy" id="35525"/>
    <lineage>
        <taxon>Eukaryota</taxon>
        <taxon>Metazoa</taxon>
        <taxon>Ecdysozoa</taxon>
        <taxon>Arthropoda</taxon>
        <taxon>Crustacea</taxon>
        <taxon>Branchiopoda</taxon>
        <taxon>Diplostraca</taxon>
        <taxon>Cladocera</taxon>
        <taxon>Anomopoda</taxon>
        <taxon>Daphniidae</taxon>
        <taxon>Daphnia</taxon>
    </lineage>
</organism>
<evidence type="ECO:0000256" key="1">
    <source>
        <dbReference type="ARBA" id="ARBA00000076"/>
    </source>
</evidence>
<dbReference type="Pfam" id="PF20510">
    <property type="entry name" value="HgmA_N"/>
    <property type="match status" value="1"/>
</dbReference>
<dbReference type="GO" id="GO:0005737">
    <property type="term" value="C:cytoplasm"/>
    <property type="evidence" value="ECO:0007669"/>
    <property type="project" value="TreeGrafter"/>
</dbReference>
<dbReference type="STRING" id="35525.A0A0P5U8Z0"/>
<feature type="binding site" evidence="17">
    <location>
        <position position="368"/>
    </location>
    <ligand>
        <name>homogentisate</name>
        <dbReference type="ChEBI" id="CHEBI:16169"/>
    </ligand>
</feature>
<evidence type="ECO:0000256" key="5">
    <source>
        <dbReference type="ARBA" id="ARBA00013127"/>
    </source>
</evidence>
<keyword evidence="7 17" id="KW-0479">Metal-binding</keyword>
<evidence type="ECO:0000256" key="9">
    <source>
        <dbReference type="ARBA" id="ARBA00022964"/>
    </source>
</evidence>
<dbReference type="FunFam" id="2.60.120.10:FF:000026">
    <property type="entry name" value="Homogentisate 1,2-dioxygenase"/>
    <property type="match status" value="1"/>
</dbReference>
<feature type="binding site" evidence="17">
    <location>
        <position position="368"/>
    </location>
    <ligand>
        <name>Fe cation</name>
        <dbReference type="ChEBI" id="CHEBI:24875"/>
    </ligand>
</feature>
<comment type="pathway">
    <text evidence="3">Amino-acid degradation; L-phenylalanine degradation; acetoacetate and fumarate from L-phenylalanine: step 4/6.</text>
</comment>
<evidence type="ECO:0000313" key="18">
    <source>
        <dbReference type="EMBL" id="KZS09819.1"/>
    </source>
</evidence>
<dbReference type="UniPathway" id="UPA00139">
    <property type="reaction ID" value="UER00339"/>
</dbReference>
<evidence type="ECO:0000256" key="17">
    <source>
        <dbReference type="PIRSR" id="PIRSR605708-2"/>
    </source>
</evidence>
<comment type="catalytic activity">
    <reaction evidence="1">
        <text>homogentisate + O2 = 4-maleylacetoacetate + H(+)</text>
        <dbReference type="Rhea" id="RHEA:15449"/>
        <dbReference type="ChEBI" id="CHEBI:15378"/>
        <dbReference type="ChEBI" id="CHEBI:15379"/>
        <dbReference type="ChEBI" id="CHEBI:16169"/>
        <dbReference type="ChEBI" id="CHEBI:17105"/>
        <dbReference type="EC" id="1.13.11.5"/>
    </reaction>
</comment>
<dbReference type="EC" id="1.13.11.5" evidence="5"/>
<dbReference type="Gene3D" id="2.60.120.10">
    <property type="entry name" value="Jelly Rolls"/>
    <property type="match status" value="1"/>
</dbReference>